<gene>
    <name evidence="2" type="ORF">EMPG_14485</name>
</gene>
<dbReference type="AlphaFoldDB" id="A0A0H1BFH0"/>
<evidence type="ECO:0000313" key="2">
    <source>
        <dbReference type="EMBL" id="KLJ10130.1"/>
    </source>
</evidence>
<name>A0A0H1BFH0_9EURO</name>
<protein>
    <submittedName>
        <fullName evidence="2">Uncharacterized protein</fullName>
    </submittedName>
</protein>
<keyword evidence="3" id="KW-1185">Reference proteome</keyword>
<accession>A0A0H1BFH0</accession>
<dbReference type="EMBL" id="LDEV01002154">
    <property type="protein sequence ID" value="KLJ10130.1"/>
    <property type="molecule type" value="Genomic_DNA"/>
</dbReference>
<proteinExistence type="predicted"/>
<dbReference type="Proteomes" id="UP000053573">
    <property type="component" value="Unassembled WGS sequence"/>
</dbReference>
<feature type="compositionally biased region" description="Polar residues" evidence="1">
    <location>
        <begin position="1"/>
        <end position="25"/>
    </location>
</feature>
<feature type="region of interest" description="Disordered" evidence="1">
    <location>
        <begin position="1"/>
        <end position="26"/>
    </location>
</feature>
<reference evidence="3" key="1">
    <citation type="journal article" date="2015" name="PLoS Genet.">
        <title>The dynamic genome and transcriptome of the human fungal pathogen Blastomyces and close relative Emmonsia.</title>
        <authorList>
            <person name="Munoz J.F."/>
            <person name="Gauthier G.M."/>
            <person name="Desjardins C.A."/>
            <person name="Gallo J.E."/>
            <person name="Holder J."/>
            <person name="Sullivan T.D."/>
            <person name="Marty A.J."/>
            <person name="Carmen J.C."/>
            <person name="Chen Z."/>
            <person name="Ding L."/>
            <person name="Gujja S."/>
            <person name="Magrini V."/>
            <person name="Misas E."/>
            <person name="Mitreva M."/>
            <person name="Priest M."/>
            <person name="Saif S."/>
            <person name="Whiston E.A."/>
            <person name="Young S."/>
            <person name="Zeng Q."/>
            <person name="Goldman W.E."/>
            <person name="Mardis E.R."/>
            <person name="Taylor J.W."/>
            <person name="McEwen J.G."/>
            <person name="Clay O.K."/>
            <person name="Klein B.S."/>
            <person name="Cuomo C.A."/>
        </authorList>
    </citation>
    <scope>NUCLEOTIDE SEQUENCE [LARGE SCALE GENOMIC DNA]</scope>
    <source>
        <strain evidence="3">UAMH 139</strain>
    </source>
</reference>
<evidence type="ECO:0000256" key="1">
    <source>
        <dbReference type="SAM" id="MobiDB-lite"/>
    </source>
</evidence>
<sequence length="68" mass="7312">MPTPSKLPNMSSEGKSPEQIGSTGSVEEYITESGEVGFTSFAFLRLESPYAASDILSQGEQGFHTVRI</sequence>
<evidence type="ECO:0000313" key="3">
    <source>
        <dbReference type="Proteomes" id="UP000053573"/>
    </source>
</evidence>
<comment type="caution">
    <text evidence="2">The sequence shown here is derived from an EMBL/GenBank/DDBJ whole genome shotgun (WGS) entry which is preliminary data.</text>
</comment>
<organism evidence="2 3">
    <name type="scientific">Blastomyces silverae</name>
    <dbReference type="NCBI Taxonomy" id="2060906"/>
    <lineage>
        <taxon>Eukaryota</taxon>
        <taxon>Fungi</taxon>
        <taxon>Dikarya</taxon>
        <taxon>Ascomycota</taxon>
        <taxon>Pezizomycotina</taxon>
        <taxon>Eurotiomycetes</taxon>
        <taxon>Eurotiomycetidae</taxon>
        <taxon>Onygenales</taxon>
        <taxon>Ajellomycetaceae</taxon>
        <taxon>Blastomyces</taxon>
    </lineage>
</organism>